<proteinExistence type="predicted"/>
<comment type="caution">
    <text evidence="1">The sequence shown here is derived from an EMBL/GenBank/DDBJ whole genome shotgun (WGS) entry which is preliminary data.</text>
</comment>
<reference evidence="1" key="1">
    <citation type="submission" date="2020-07" db="EMBL/GenBank/DDBJ databases">
        <title>Clarias magur genome sequencing, assembly and annotation.</title>
        <authorList>
            <person name="Kushwaha B."/>
            <person name="Kumar R."/>
            <person name="Das P."/>
            <person name="Joshi C.G."/>
            <person name="Kumar D."/>
            <person name="Nagpure N.S."/>
            <person name="Pandey M."/>
            <person name="Agarwal S."/>
            <person name="Srivastava S."/>
            <person name="Singh M."/>
            <person name="Sahoo L."/>
            <person name="Jayasankar P."/>
            <person name="Meher P.K."/>
            <person name="Koringa P.G."/>
            <person name="Iquebal M.A."/>
            <person name="Das S.P."/>
            <person name="Bit A."/>
            <person name="Patnaik S."/>
            <person name="Patel N."/>
            <person name="Shah T.M."/>
            <person name="Hinsu A."/>
            <person name="Jena J.K."/>
        </authorList>
    </citation>
    <scope>NUCLEOTIDE SEQUENCE</scope>
    <source>
        <strain evidence="1">CIFAMagur01</strain>
        <tissue evidence="1">Testis</tissue>
    </source>
</reference>
<protein>
    <submittedName>
        <fullName evidence="1">Uncharacterized protein</fullName>
    </submittedName>
</protein>
<organism evidence="1 2">
    <name type="scientific">Clarias magur</name>
    <name type="common">Asian catfish</name>
    <name type="synonym">Macropteronotus magur</name>
    <dbReference type="NCBI Taxonomy" id="1594786"/>
    <lineage>
        <taxon>Eukaryota</taxon>
        <taxon>Metazoa</taxon>
        <taxon>Chordata</taxon>
        <taxon>Craniata</taxon>
        <taxon>Vertebrata</taxon>
        <taxon>Euteleostomi</taxon>
        <taxon>Actinopterygii</taxon>
        <taxon>Neopterygii</taxon>
        <taxon>Teleostei</taxon>
        <taxon>Ostariophysi</taxon>
        <taxon>Siluriformes</taxon>
        <taxon>Clariidae</taxon>
        <taxon>Clarias</taxon>
    </lineage>
</organism>
<sequence>MDLKGWRLGNVCLPCTIWSTVVSHTHLANLLTLSFKLPSNTFCFSLFGGTTVPGFTAYRREQSHHPSIPEQGAEETSAIRQSKLIKIHLAECEIKCRVQPRDVYTYVTTGFCLHLVSLCMFSERLERRTMSMKGNCDELSSANLLRITL</sequence>
<accession>A0A8J4TLY7</accession>
<evidence type="ECO:0000313" key="1">
    <source>
        <dbReference type="EMBL" id="KAF5893218.1"/>
    </source>
</evidence>
<name>A0A8J4TLY7_CLAMG</name>
<gene>
    <name evidence="1" type="ORF">DAT39_017063</name>
</gene>
<keyword evidence="2" id="KW-1185">Reference proteome</keyword>
<evidence type="ECO:0000313" key="2">
    <source>
        <dbReference type="Proteomes" id="UP000727407"/>
    </source>
</evidence>
<dbReference type="EMBL" id="QNUK01000445">
    <property type="protein sequence ID" value="KAF5893218.1"/>
    <property type="molecule type" value="Genomic_DNA"/>
</dbReference>
<dbReference type="Proteomes" id="UP000727407">
    <property type="component" value="Unassembled WGS sequence"/>
</dbReference>
<dbReference type="AlphaFoldDB" id="A0A8J4TLY7"/>